<dbReference type="PANTHER" id="PTHR42085:SF2">
    <property type="entry name" value="F-BOX DOMAIN-CONTAINING PROTEIN"/>
    <property type="match status" value="1"/>
</dbReference>
<reference evidence="2" key="1">
    <citation type="journal article" date="2020" name="Front. Microbiol.">
        <title>Gene regulatory networks of Penicillium echinulatum 2HH and Penicillium oxalicum 114-2 inferred by a computational biology approach.</title>
        <authorList>
            <person name="Lenz A.R."/>
            <person name="Galan-Vasquez E."/>
            <person name="Balbinot E."/>
            <person name="De Abreu F.P."/>
            <person name="De Oliveira N.S."/>
            <person name="Da Rosa L.O."/>
            <person name="De Avila E Silva S."/>
            <person name="Camassola M."/>
            <person name="Dillon A.J.P."/>
            <person name="Perez-Rueda E."/>
        </authorList>
    </citation>
    <scope>NUCLEOTIDE SEQUENCE</scope>
    <source>
        <strain evidence="2">S1M29</strain>
    </source>
</reference>
<name>A0A8J8WGE5_9EURO</name>
<evidence type="ECO:0000313" key="2">
    <source>
        <dbReference type="EMBL" id="KAF7714357.1"/>
    </source>
</evidence>
<protein>
    <submittedName>
        <fullName evidence="2">Uncharacterized protein</fullName>
    </submittedName>
</protein>
<feature type="region of interest" description="Disordered" evidence="1">
    <location>
        <begin position="69"/>
        <end position="88"/>
    </location>
</feature>
<sequence>MASTTASASASSGSASPACPASPAGLASPSVSRPASRSTSPSPSVPASPSPSGSWGSISVSGIASSSVWASPSPSVPASPSADASSVSGTVAASGFPSVWDSPATWSSLPGTPTGYATGPGDSPTHIRARERRRLRDAAAFLPGSRPTLLTLPAEIRNLIYEQVLVADGPITPVKRNAHVSPQLLRVNKQIYEEARGILYGDNVFALDEPSGRAPLDFLENIGPDNAALVRAMRIRTPRVKDDEAVDLEAEVDPIDVETLTMIRLSCLSLKWLYLAVFRFTREEVALYVSRPDPSQCMVSVRGAAAMNTHLVDIAFRAKIVIETCSRCHNAPVEELEFLRRYGWHPVDVTCGRCGDQRFSLQFAPPTRFLSPVQSPPEPPFEERPPNEPLWEFMSGQSVDPFAVDFDLFLDPDNDLDGAIFPAFGGLGE</sequence>
<organism evidence="2 3">
    <name type="scientific">Penicillium ucsense</name>
    <dbReference type="NCBI Taxonomy" id="2839758"/>
    <lineage>
        <taxon>Eukaryota</taxon>
        <taxon>Fungi</taxon>
        <taxon>Dikarya</taxon>
        <taxon>Ascomycota</taxon>
        <taxon>Pezizomycotina</taxon>
        <taxon>Eurotiomycetes</taxon>
        <taxon>Eurotiomycetidae</taxon>
        <taxon>Eurotiales</taxon>
        <taxon>Aspergillaceae</taxon>
        <taxon>Penicillium</taxon>
    </lineage>
</organism>
<feature type="region of interest" description="Disordered" evidence="1">
    <location>
        <begin position="1"/>
        <end position="58"/>
    </location>
</feature>
<feature type="compositionally biased region" description="Low complexity" evidence="1">
    <location>
        <begin position="1"/>
        <end position="42"/>
    </location>
</feature>
<dbReference type="EMBL" id="WIWV01000087">
    <property type="protein sequence ID" value="KAF7714357.1"/>
    <property type="molecule type" value="Genomic_DNA"/>
</dbReference>
<comment type="caution">
    <text evidence="2">The sequence shown here is derived from an EMBL/GenBank/DDBJ whole genome shotgun (WGS) entry which is preliminary data.</text>
</comment>
<evidence type="ECO:0000256" key="1">
    <source>
        <dbReference type="SAM" id="MobiDB-lite"/>
    </source>
</evidence>
<proteinExistence type="predicted"/>
<dbReference type="AlphaFoldDB" id="A0A8J8WGE5"/>
<evidence type="ECO:0000313" key="3">
    <source>
        <dbReference type="Proteomes" id="UP000631181"/>
    </source>
</evidence>
<gene>
    <name evidence="2" type="ORF">PECM_008410</name>
</gene>
<dbReference type="Proteomes" id="UP000631181">
    <property type="component" value="Unassembled WGS sequence"/>
</dbReference>
<keyword evidence="3" id="KW-1185">Reference proteome</keyword>
<dbReference type="PANTHER" id="PTHR42085">
    <property type="entry name" value="F-BOX DOMAIN-CONTAINING PROTEIN"/>
    <property type="match status" value="1"/>
</dbReference>
<dbReference type="OrthoDB" id="62952at2759"/>
<dbReference type="InterPro" id="IPR038883">
    <property type="entry name" value="AN11006-like"/>
</dbReference>
<accession>A0A8J8WGE5</accession>